<keyword evidence="3" id="KW-1185">Reference proteome</keyword>
<evidence type="ECO:0000313" key="2">
    <source>
        <dbReference type="EMBL" id="KAK1426749.1"/>
    </source>
</evidence>
<feature type="compositionally biased region" description="Polar residues" evidence="1">
    <location>
        <begin position="378"/>
        <end position="392"/>
    </location>
</feature>
<name>A0AAD8KP80_TARER</name>
<dbReference type="EMBL" id="JAUHHV010000004">
    <property type="protein sequence ID" value="KAK1426749.1"/>
    <property type="molecule type" value="Genomic_DNA"/>
</dbReference>
<feature type="region of interest" description="Disordered" evidence="1">
    <location>
        <begin position="367"/>
        <end position="399"/>
    </location>
</feature>
<sequence length="505" mass="55284">MDPNNLVLDISSDEDADWNDLKPVSDGGDDYNWFAELFGEVNKESDGGDDDEVVVVVSDQKDVKKMKVKSVVAELDDDCVVLDGDPNELVEVKSDKLANDDDDDDDDDGDEIVVVGEKGQVACRDYPHSRHLCIKFPFSTTPNQSHCNQCYCYVCDSLAPCVHWGNGTATTDHCHATDKDDFWILERKNAKNGGKIVQTPPVDLPAPVLAQPPNQILNTGLLHAQHALANLQYRNNVLASRNKLHTGLASQIVLKAHQKYNHGSRVHRPVFKRTGAVRFGTTANQNIHSPYRGNFGNSISRQQSYQANGMLSRSSKPVGSLQSNVVNPFVRYPSQVPTSTSSTVNPQVFNHSNPNLQSHVNSNPFYQQLHPLPPLSFRPQTTSSQPSYTVPAQPSYPVPSMTRVDSPVVPVSDFTHSSLQGNQAQGPNPIVDSGIKDYGVGWFPGHDSATLECTVPTNNSSSAAVAGGLADCQYDWLFDDQPIEPGFTDYSSDSAFIDTGPIFNF</sequence>
<organism evidence="2 3">
    <name type="scientific">Tagetes erecta</name>
    <name type="common">African marigold</name>
    <dbReference type="NCBI Taxonomy" id="13708"/>
    <lineage>
        <taxon>Eukaryota</taxon>
        <taxon>Viridiplantae</taxon>
        <taxon>Streptophyta</taxon>
        <taxon>Embryophyta</taxon>
        <taxon>Tracheophyta</taxon>
        <taxon>Spermatophyta</taxon>
        <taxon>Magnoliopsida</taxon>
        <taxon>eudicotyledons</taxon>
        <taxon>Gunneridae</taxon>
        <taxon>Pentapetalae</taxon>
        <taxon>asterids</taxon>
        <taxon>campanulids</taxon>
        <taxon>Asterales</taxon>
        <taxon>Asteraceae</taxon>
        <taxon>Asteroideae</taxon>
        <taxon>Heliantheae alliance</taxon>
        <taxon>Tageteae</taxon>
        <taxon>Tagetes</taxon>
    </lineage>
</organism>
<protein>
    <submittedName>
        <fullName evidence="2">Uncharacterized protein</fullName>
    </submittedName>
</protein>
<comment type="caution">
    <text evidence="2">The sequence shown here is derived from an EMBL/GenBank/DDBJ whole genome shotgun (WGS) entry which is preliminary data.</text>
</comment>
<evidence type="ECO:0000256" key="1">
    <source>
        <dbReference type="SAM" id="MobiDB-lite"/>
    </source>
</evidence>
<dbReference type="Proteomes" id="UP001229421">
    <property type="component" value="Unassembled WGS sequence"/>
</dbReference>
<accession>A0AAD8KP80</accession>
<dbReference type="InterPro" id="IPR053234">
    <property type="entry name" value="RPM1_Interactor"/>
</dbReference>
<gene>
    <name evidence="2" type="ORF">QVD17_15428</name>
</gene>
<evidence type="ECO:0000313" key="3">
    <source>
        <dbReference type="Proteomes" id="UP001229421"/>
    </source>
</evidence>
<reference evidence="2" key="1">
    <citation type="journal article" date="2023" name="bioRxiv">
        <title>Improved chromosome-level genome assembly for marigold (Tagetes erecta).</title>
        <authorList>
            <person name="Jiang F."/>
            <person name="Yuan L."/>
            <person name="Wang S."/>
            <person name="Wang H."/>
            <person name="Xu D."/>
            <person name="Wang A."/>
            <person name="Fan W."/>
        </authorList>
    </citation>
    <scope>NUCLEOTIDE SEQUENCE</scope>
    <source>
        <strain evidence="2">WSJ</strain>
        <tissue evidence="2">Leaf</tissue>
    </source>
</reference>
<dbReference type="PANTHER" id="PTHR33443:SF31">
    <property type="entry name" value="RPM1 INTERACTING PROTEIN 13"/>
    <property type="match status" value="1"/>
</dbReference>
<proteinExistence type="predicted"/>
<dbReference type="AlphaFoldDB" id="A0AAD8KP80"/>
<dbReference type="PANTHER" id="PTHR33443">
    <property type="entry name" value="ZGC:112980"/>
    <property type="match status" value="1"/>
</dbReference>